<dbReference type="CDD" id="cd20336">
    <property type="entry name" value="Rcat_RBR"/>
    <property type="match status" value="1"/>
</dbReference>
<dbReference type="GeneTree" id="ENSGT00510000050415"/>
<name>A0AAY5KPV6_ESOLU</name>
<evidence type="ECO:0000256" key="5">
    <source>
        <dbReference type="ARBA" id="ARBA00022786"/>
    </source>
</evidence>
<dbReference type="AlphaFoldDB" id="A0AAY5KPV6"/>
<keyword evidence="6" id="KW-0862">Zinc</keyword>
<dbReference type="GeneID" id="106024919"/>
<accession>A0AAY5KPV6</accession>
<evidence type="ECO:0000256" key="4">
    <source>
        <dbReference type="ARBA" id="ARBA00022771"/>
    </source>
</evidence>
<sequence>MCLSVTDRWTEDSHAMEDEKSYDPEDRTLKFVERQDDIALDEDPSVLKAEMSCGHAVTPESLTGWCKYLLSQGQYKFICPALIGKRKCDVEWSYQEVRRLAALTALEMQQFEETMSTLASTKLFDVKSCPGCKTLVVRQDTFNLNVHCKVCSADKGQAYQFCWQCLSPWKNPGLAIGRCGNTGCSNRELQLLKECPTVSLSQVQGVTDCPSIRACPTCGILLEHDKTGCKNLRCLRCNKEFCFVCLKLKSECKKTSSPYKLCPSGVAPRQKAIPIWSGNQR</sequence>
<keyword evidence="10" id="KW-1185">Reference proteome</keyword>
<dbReference type="Pfam" id="PF22191">
    <property type="entry name" value="IBR_1"/>
    <property type="match status" value="1"/>
</dbReference>
<dbReference type="Proteomes" id="UP000265140">
    <property type="component" value="Chromosome 24"/>
</dbReference>
<evidence type="ECO:0000259" key="8">
    <source>
        <dbReference type="PROSITE" id="PS51873"/>
    </source>
</evidence>
<organism evidence="9 10">
    <name type="scientific">Esox lucius</name>
    <name type="common">Northern pike</name>
    <dbReference type="NCBI Taxonomy" id="8010"/>
    <lineage>
        <taxon>Eukaryota</taxon>
        <taxon>Metazoa</taxon>
        <taxon>Chordata</taxon>
        <taxon>Craniata</taxon>
        <taxon>Vertebrata</taxon>
        <taxon>Euteleostomi</taxon>
        <taxon>Actinopterygii</taxon>
        <taxon>Neopterygii</taxon>
        <taxon>Teleostei</taxon>
        <taxon>Protacanthopterygii</taxon>
        <taxon>Esociformes</taxon>
        <taxon>Esocidae</taxon>
        <taxon>Esox</taxon>
    </lineage>
</organism>
<proteinExistence type="predicted"/>
<keyword evidence="2" id="KW-0479">Metal-binding</keyword>
<dbReference type="GO" id="GO:0008270">
    <property type="term" value="F:zinc ion binding"/>
    <property type="evidence" value="ECO:0007669"/>
    <property type="project" value="UniProtKB-KW"/>
</dbReference>
<evidence type="ECO:0000313" key="9">
    <source>
        <dbReference type="Ensembl" id="ENSELUP00000090746.1"/>
    </source>
</evidence>
<dbReference type="RefSeq" id="XP_012995795.1">
    <property type="nucleotide sequence ID" value="XM_013140341.4"/>
</dbReference>
<dbReference type="GO" id="GO:0016740">
    <property type="term" value="F:transferase activity"/>
    <property type="evidence" value="ECO:0007669"/>
    <property type="project" value="UniProtKB-KW"/>
</dbReference>
<dbReference type="SUPFAM" id="SSF57850">
    <property type="entry name" value="RING/U-box"/>
    <property type="match status" value="2"/>
</dbReference>
<keyword evidence="1" id="KW-0808">Transferase</keyword>
<dbReference type="Ensembl" id="ENSELUT00000104075.1">
    <property type="protein sequence ID" value="ENSELUP00000090746.1"/>
    <property type="gene ID" value="ENSELUG00000037789.1"/>
</dbReference>
<keyword evidence="4" id="KW-0863">Zinc-finger</keyword>
<evidence type="ECO:0000256" key="7">
    <source>
        <dbReference type="SAM" id="MobiDB-lite"/>
    </source>
</evidence>
<evidence type="ECO:0000256" key="6">
    <source>
        <dbReference type="ARBA" id="ARBA00022833"/>
    </source>
</evidence>
<keyword evidence="3" id="KW-0677">Repeat</keyword>
<dbReference type="InterPro" id="IPR044066">
    <property type="entry name" value="TRIAD_supradom"/>
</dbReference>
<dbReference type="Gene3D" id="1.20.120.1750">
    <property type="match status" value="2"/>
</dbReference>
<reference evidence="9" key="2">
    <citation type="submission" date="2025-08" db="UniProtKB">
        <authorList>
            <consortium name="Ensembl"/>
        </authorList>
    </citation>
    <scope>IDENTIFICATION</scope>
</reference>
<dbReference type="PROSITE" id="PS51873">
    <property type="entry name" value="TRIAD"/>
    <property type="match status" value="1"/>
</dbReference>
<evidence type="ECO:0000256" key="1">
    <source>
        <dbReference type="ARBA" id="ARBA00022679"/>
    </source>
</evidence>
<reference evidence="9" key="3">
    <citation type="submission" date="2025-09" db="UniProtKB">
        <authorList>
            <consortium name="Ensembl"/>
        </authorList>
    </citation>
    <scope>IDENTIFICATION</scope>
</reference>
<feature type="domain" description="RING-type" evidence="8">
    <location>
        <begin position="32"/>
        <end position="263"/>
    </location>
</feature>
<protein>
    <recommendedName>
        <fullName evidence="8">RING-type domain-containing protein</fullName>
    </recommendedName>
</protein>
<evidence type="ECO:0000313" key="10">
    <source>
        <dbReference type="Proteomes" id="UP000265140"/>
    </source>
</evidence>
<reference evidence="9 10" key="1">
    <citation type="submission" date="2020-02" db="EMBL/GenBank/DDBJ databases">
        <title>Esox lucius (northern pike) genome, fEsoLuc1, primary haplotype.</title>
        <authorList>
            <person name="Myers G."/>
            <person name="Karagic N."/>
            <person name="Meyer A."/>
            <person name="Pippel M."/>
            <person name="Reichard M."/>
            <person name="Winkler S."/>
            <person name="Tracey A."/>
            <person name="Sims Y."/>
            <person name="Howe K."/>
            <person name="Rhie A."/>
            <person name="Formenti G."/>
            <person name="Durbin R."/>
            <person name="Fedrigo O."/>
            <person name="Jarvis E.D."/>
        </authorList>
    </citation>
    <scope>NUCLEOTIDE SEQUENCE [LARGE SCALE GENOMIC DNA]</scope>
</reference>
<evidence type="ECO:0000256" key="3">
    <source>
        <dbReference type="ARBA" id="ARBA00022737"/>
    </source>
</evidence>
<dbReference type="KEGG" id="els:106024919"/>
<evidence type="ECO:0000256" key="2">
    <source>
        <dbReference type="ARBA" id="ARBA00022723"/>
    </source>
</evidence>
<feature type="compositionally biased region" description="Basic and acidic residues" evidence="7">
    <location>
        <begin position="8"/>
        <end position="21"/>
    </location>
</feature>
<feature type="region of interest" description="Disordered" evidence="7">
    <location>
        <begin position="1"/>
        <end position="21"/>
    </location>
</feature>
<keyword evidence="5" id="KW-0833">Ubl conjugation pathway</keyword>